<evidence type="ECO:0000256" key="4">
    <source>
        <dbReference type="ARBA" id="ARBA00022771"/>
    </source>
</evidence>
<dbReference type="GO" id="GO:0000981">
    <property type="term" value="F:DNA-binding transcription factor activity, RNA polymerase II-specific"/>
    <property type="evidence" value="ECO:0007669"/>
    <property type="project" value="TreeGrafter"/>
</dbReference>
<dbReference type="PROSITE" id="PS50157">
    <property type="entry name" value="ZINC_FINGER_C2H2_2"/>
    <property type="match status" value="8"/>
</dbReference>
<feature type="region of interest" description="Disordered" evidence="7">
    <location>
        <begin position="533"/>
        <end position="564"/>
    </location>
</feature>
<feature type="domain" description="C2H2-type" evidence="8">
    <location>
        <begin position="510"/>
        <end position="537"/>
    </location>
</feature>
<keyword evidence="5" id="KW-0862">Zinc</keyword>
<dbReference type="Proteomes" id="UP001295444">
    <property type="component" value="Chromosome 02"/>
</dbReference>
<dbReference type="InterPro" id="IPR036236">
    <property type="entry name" value="Znf_C2H2_sf"/>
</dbReference>
<dbReference type="InterPro" id="IPR036051">
    <property type="entry name" value="KRAB_dom_sf"/>
</dbReference>
<proteinExistence type="inferred from homology"/>
<evidence type="ECO:0000259" key="9">
    <source>
        <dbReference type="PROSITE" id="PS50805"/>
    </source>
</evidence>
<feature type="domain" description="C2H2-type" evidence="8">
    <location>
        <begin position="406"/>
        <end position="429"/>
    </location>
</feature>
<feature type="domain" description="C2H2-type" evidence="8">
    <location>
        <begin position="266"/>
        <end position="293"/>
    </location>
</feature>
<evidence type="ECO:0000256" key="1">
    <source>
        <dbReference type="ARBA" id="ARBA00006991"/>
    </source>
</evidence>
<sequence length="601" mass="69804">MHVTFHDVSVQFSEEEWSALRISQKTLFIGIMKENYENLLSLGAPIAVPELFQQVGQWEKACMLSETQIPNSVSQNIEQIEDPCATDLPVDNLDTSENEGKPEPVTVYDASTSQSLGLKEQVMNNESVQHPCLKCKQLLCQCVSQSWSKKKPYSCIDCGKRYSRELFAVAHQKTHFRRGIYNCPSCEKSFQKPYHLQIHLKTHEEQRIIKCPVCEETFVTKGACARHRRLEHRRFYKKGGQCNKCGEIFKTQLQLKLHYRVHRKAYHCNRCEMLFSNKSDYQTHQRRHAREEVYACGKCKKVYSRLSSYMKHNKSGLCRMASSKSYENEEKIKSTSKSLLIGLKKTDLLSDNILESSSDNLHLQKPCKIDSRPNDPHREKEWKISSKDRLLEQPGPHSATETNKIFRCKTCNKVYRHESSMIRHRLSHTTIYVCQECGKTFTKLLHIYIHRIEHKNKKSFSCSICRKGFSFRSLLRLHQNTHTSQTSSQGSAYNAKLVVPSNVSWLGNYYRCSYCVLGFNVAHSLLLHQKLHNDRPSNKRPNRFRLDSRNSSDKTSPVSKCSRNDGMIPLRERIQSTDYKKIQCKALESRDLFQQCHRSTE</sequence>
<evidence type="ECO:0000259" key="8">
    <source>
        <dbReference type="PROSITE" id="PS50157"/>
    </source>
</evidence>
<dbReference type="SMART" id="SM00355">
    <property type="entry name" value="ZnF_C2H2"/>
    <property type="match status" value="10"/>
</dbReference>
<evidence type="ECO:0000256" key="2">
    <source>
        <dbReference type="ARBA" id="ARBA00022723"/>
    </source>
</evidence>
<reference evidence="11" key="1">
    <citation type="submission" date="2022-03" db="EMBL/GenBank/DDBJ databases">
        <authorList>
            <person name="Alioto T."/>
            <person name="Alioto T."/>
            <person name="Gomez Garrido J."/>
        </authorList>
    </citation>
    <scope>NUCLEOTIDE SEQUENCE</scope>
</reference>
<gene>
    <name evidence="11" type="ORF">PECUL_23A021741</name>
</gene>
<dbReference type="PROSITE" id="PS50806">
    <property type="entry name" value="KRAB_RELATED"/>
    <property type="match status" value="1"/>
</dbReference>
<dbReference type="Gene3D" id="6.10.140.140">
    <property type="match status" value="1"/>
</dbReference>
<evidence type="ECO:0000256" key="6">
    <source>
        <dbReference type="PROSITE-ProRule" id="PRU00042"/>
    </source>
</evidence>
<evidence type="ECO:0000256" key="7">
    <source>
        <dbReference type="SAM" id="MobiDB-lite"/>
    </source>
</evidence>
<dbReference type="Pfam" id="PF01352">
    <property type="entry name" value="KRAB"/>
    <property type="match status" value="1"/>
</dbReference>
<evidence type="ECO:0000259" key="10">
    <source>
        <dbReference type="PROSITE" id="PS50806"/>
    </source>
</evidence>
<feature type="domain" description="KRAB-related" evidence="10">
    <location>
        <begin position="1"/>
        <end position="64"/>
    </location>
</feature>
<dbReference type="Pfam" id="PF00096">
    <property type="entry name" value="zf-C2H2"/>
    <property type="match status" value="4"/>
</dbReference>
<keyword evidence="12" id="KW-1185">Reference proteome</keyword>
<dbReference type="PROSITE" id="PS00028">
    <property type="entry name" value="ZINC_FINGER_C2H2_1"/>
    <property type="match status" value="8"/>
</dbReference>
<feature type="domain" description="KRAB" evidence="9">
    <location>
        <begin position="3"/>
        <end position="74"/>
    </location>
</feature>
<name>A0AAD1RGW9_PELCU</name>
<feature type="domain" description="C2H2-type" evidence="8">
    <location>
        <begin position="181"/>
        <end position="208"/>
    </location>
</feature>
<evidence type="ECO:0000313" key="12">
    <source>
        <dbReference type="Proteomes" id="UP001295444"/>
    </source>
</evidence>
<feature type="domain" description="C2H2-type" evidence="8">
    <location>
        <begin position="153"/>
        <end position="175"/>
    </location>
</feature>
<dbReference type="PANTHER" id="PTHR24384:SF218">
    <property type="entry name" value="ZINC FINGER PROTEIN 502"/>
    <property type="match status" value="1"/>
</dbReference>
<dbReference type="Gene3D" id="3.30.160.60">
    <property type="entry name" value="Classic Zinc Finger"/>
    <property type="match status" value="5"/>
</dbReference>
<feature type="domain" description="C2H2-type" evidence="8">
    <location>
        <begin position="240"/>
        <end position="262"/>
    </location>
</feature>
<dbReference type="SUPFAM" id="SSF109640">
    <property type="entry name" value="KRAB domain (Kruppel-associated box)"/>
    <property type="match status" value="1"/>
</dbReference>
<dbReference type="InterPro" id="IPR003655">
    <property type="entry name" value="aKRAB"/>
</dbReference>
<feature type="domain" description="C2H2-type" evidence="8">
    <location>
        <begin position="432"/>
        <end position="459"/>
    </location>
</feature>
<accession>A0AAD1RGW9</accession>
<feature type="compositionally biased region" description="Basic and acidic residues" evidence="7">
    <location>
        <begin position="367"/>
        <end position="391"/>
    </location>
</feature>
<dbReference type="CDD" id="cd07765">
    <property type="entry name" value="KRAB_A-box"/>
    <property type="match status" value="1"/>
</dbReference>
<protein>
    <submittedName>
        <fullName evidence="11">Gene 4944 isoform X1</fullName>
    </submittedName>
</protein>
<keyword evidence="2" id="KW-0479">Metal-binding</keyword>
<dbReference type="GO" id="GO:0008270">
    <property type="term" value="F:zinc ion binding"/>
    <property type="evidence" value="ECO:0007669"/>
    <property type="project" value="UniProtKB-KW"/>
</dbReference>
<evidence type="ECO:0000256" key="3">
    <source>
        <dbReference type="ARBA" id="ARBA00022737"/>
    </source>
</evidence>
<dbReference type="GO" id="GO:0000978">
    <property type="term" value="F:RNA polymerase II cis-regulatory region sequence-specific DNA binding"/>
    <property type="evidence" value="ECO:0007669"/>
    <property type="project" value="TreeGrafter"/>
</dbReference>
<feature type="domain" description="C2H2-type" evidence="8">
    <location>
        <begin position="460"/>
        <end position="487"/>
    </location>
</feature>
<dbReference type="SUPFAM" id="SSF57667">
    <property type="entry name" value="beta-beta-alpha zinc fingers"/>
    <property type="match status" value="5"/>
</dbReference>
<keyword evidence="4 6" id="KW-0863">Zinc-finger</keyword>
<feature type="region of interest" description="Disordered" evidence="7">
    <location>
        <begin position="365"/>
        <end position="399"/>
    </location>
</feature>
<dbReference type="PANTHER" id="PTHR24384">
    <property type="entry name" value="FINGER PUTATIVE TRANSCRIPTION FACTOR FAMILY-RELATED"/>
    <property type="match status" value="1"/>
</dbReference>
<evidence type="ECO:0000313" key="11">
    <source>
        <dbReference type="EMBL" id="CAH2251047.1"/>
    </source>
</evidence>
<dbReference type="InterPro" id="IPR013087">
    <property type="entry name" value="Znf_C2H2_type"/>
</dbReference>
<comment type="similarity">
    <text evidence="1">Belongs to the krueppel C2H2-type zinc-finger protein family.</text>
</comment>
<dbReference type="PROSITE" id="PS50805">
    <property type="entry name" value="KRAB"/>
    <property type="match status" value="1"/>
</dbReference>
<keyword evidence="3" id="KW-0677">Repeat</keyword>
<evidence type="ECO:0000256" key="5">
    <source>
        <dbReference type="ARBA" id="ARBA00022833"/>
    </source>
</evidence>
<organism evidence="11 12">
    <name type="scientific">Pelobates cultripes</name>
    <name type="common">Western spadefoot toad</name>
    <dbReference type="NCBI Taxonomy" id="61616"/>
    <lineage>
        <taxon>Eukaryota</taxon>
        <taxon>Metazoa</taxon>
        <taxon>Chordata</taxon>
        <taxon>Craniata</taxon>
        <taxon>Vertebrata</taxon>
        <taxon>Euteleostomi</taxon>
        <taxon>Amphibia</taxon>
        <taxon>Batrachia</taxon>
        <taxon>Anura</taxon>
        <taxon>Pelobatoidea</taxon>
        <taxon>Pelobatidae</taxon>
        <taxon>Pelobates</taxon>
    </lineage>
</organism>
<dbReference type="AlphaFoldDB" id="A0AAD1RGW9"/>
<dbReference type="EMBL" id="OW240913">
    <property type="protein sequence ID" value="CAH2251047.1"/>
    <property type="molecule type" value="Genomic_DNA"/>
</dbReference>
<dbReference type="SMART" id="SM00349">
    <property type="entry name" value="KRAB"/>
    <property type="match status" value="1"/>
</dbReference>
<dbReference type="InterPro" id="IPR001909">
    <property type="entry name" value="KRAB"/>
</dbReference>
<dbReference type="InterPro" id="IPR050752">
    <property type="entry name" value="C2H2-ZF_domain"/>
</dbReference>